<proteinExistence type="predicted"/>
<accession>A0ACC3NW15</accession>
<evidence type="ECO:0000313" key="2">
    <source>
        <dbReference type="Proteomes" id="UP001281147"/>
    </source>
</evidence>
<dbReference type="Proteomes" id="UP001281147">
    <property type="component" value="Unassembled WGS sequence"/>
</dbReference>
<reference evidence="1" key="1">
    <citation type="submission" date="2023-07" db="EMBL/GenBank/DDBJ databases">
        <title>Black Yeasts Isolated from many extreme environments.</title>
        <authorList>
            <person name="Coleine C."/>
            <person name="Stajich J.E."/>
            <person name="Selbmann L."/>
        </authorList>
    </citation>
    <scope>NUCLEOTIDE SEQUENCE</scope>
    <source>
        <strain evidence="1">CCFEE 5714</strain>
    </source>
</reference>
<dbReference type="EMBL" id="JAUTXU010000009">
    <property type="protein sequence ID" value="KAK3723467.1"/>
    <property type="molecule type" value="Genomic_DNA"/>
</dbReference>
<organism evidence="1 2">
    <name type="scientific">Vermiconidia calcicola</name>
    <dbReference type="NCBI Taxonomy" id="1690605"/>
    <lineage>
        <taxon>Eukaryota</taxon>
        <taxon>Fungi</taxon>
        <taxon>Dikarya</taxon>
        <taxon>Ascomycota</taxon>
        <taxon>Pezizomycotina</taxon>
        <taxon>Dothideomycetes</taxon>
        <taxon>Dothideomycetidae</taxon>
        <taxon>Mycosphaerellales</taxon>
        <taxon>Extremaceae</taxon>
        <taxon>Vermiconidia</taxon>
    </lineage>
</organism>
<sequence length="264" mass="29626">MSSSPTTKYWPIKQYTPRYTSWPYNPSDFMRQDSSSDSSFYSSPRFVTHIDDAAIATLREYYDSVLPRKGRILDFCSSWVSHYPRAVETAAEGGELRVIGLGMNKAELDANDVLNSGRLLLDLNKDADVAVALKKEQAIGEIDAEKLDASTNVVSTDYLTQPVAVLRSLLDATKSGGTVHLTISNRCFPTKAISRWLRVEEDERLLMVGDFLHFAGWREIEIVELSNGKVQEGGEQQQQGLQGLMSWMGMGRRDPLWVVRAVKE</sequence>
<keyword evidence="2" id="KW-1185">Reference proteome</keyword>
<comment type="caution">
    <text evidence="1">The sequence shown here is derived from an EMBL/GenBank/DDBJ whole genome shotgun (WGS) entry which is preliminary data.</text>
</comment>
<gene>
    <name evidence="1" type="ORF">LTR37_001719</name>
</gene>
<evidence type="ECO:0000313" key="1">
    <source>
        <dbReference type="EMBL" id="KAK3723467.1"/>
    </source>
</evidence>
<name>A0ACC3NW15_9PEZI</name>
<protein>
    <submittedName>
        <fullName evidence="1">Uncharacterized protein</fullName>
    </submittedName>
</protein>